<reference evidence="3" key="1">
    <citation type="submission" date="2021-02" db="EMBL/GenBank/DDBJ databases">
        <title>First Annotated Genome of the Yellow-green Alga Tribonema minus.</title>
        <authorList>
            <person name="Mahan K.M."/>
        </authorList>
    </citation>
    <scope>NUCLEOTIDE SEQUENCE</scope>
    <source>
        <strain evidence="3">UTEX B ZZ1240</strain>
    </source>
</reference>
<feature type="compositionally biased region" description="Low complexity" evidence="2">
    <location>
        <begin position="716"/>
        <end position="730"/>
    </location>
</feature>
<feature type="compositionally biased region" description="Basic and acidic residues" evidence="2">
    <location>
        <begin position="740"/>
        <end position="752"/>
    </location>
</feature>
<feature type="compositionally biased region" description="Pro residues" evidence="2">
    <location>
        <begin position="770"/>
        <end position="780"/>
    </location>
</feature>
<feature type="coiled-coil region" evidence="1">
    <location>
        <begin position="363"/>
        <end position="408"/>
    </location>
</feature>
<dbReference type="Proteomes" id="UP000664859">
    <property type="component" value="Unassembled WGS sequence"/>
</dbReference>
<evidence type="ECO:0000313" key="3">
    <source>
        <dbReference type="EMBL" id="KAG5185891.1"/>
    </source>
</evidence>
<evidence type="ECO:0000256" key="1">
    <source>
        <dbReference type="SAM" id="Coils"/>
    </source>
</evidence>
<feature type="compositionally biased region" description="Gly residues" evidence="2">
    <location>
        <begin position="850"/>
        <end position="874"/>
    </location>
</feature>
<feature type="region of interest" description="Disordered" evidence="2">
    <location>
        <begin position="843"/>
        <end position="901"/>
    </location>
</feature>
<accession>A0A836CJM5</accession>
<name>A0A836CJM5_9STRA</name>
<comment type="caution">
    <text evidence="3">The sequence shown here is derived from an EMBL/GenBank/DDBJ whole genome shotgun (WGS) entry which is preliminary data.</text>
</comment>
<feature type="coiled-coil region" evidence="1">
    <location>
        <begin position="254"/>
        <end position="293"/>
    </location>
</feature>
<organism evidence="3 4">
    <name type="scientific">Tribonema minus</name>
    <dbReference type="NCBI Taxonomy" id="303371"/>
    <lineage>
        <taxon>Eukaryota</taxon>
        <taxon>Sar</taxon>
        <taxon>Stramenopiles</taxon>
        <taxon>Ochrophyta</taxon>
        <taxon>PX clade</taxon>
        <taxon>Xanthophyceae</taxon>
        <taxon>Tribonematales</taxon>
        <taxon>Tribonemataceae</taxon>
        <taxon>Tribonema</taxon>
    </lineage>
</organism>
<evidence type="ECO:0000256" key="2">
    <source>
        <dbReference type="SAM" id="MobiDB-lite"/>
    </source>
</evidence>
<proteinExistence type="predicted"/>
<protein>
    <submittedName>
        <fullName evidence="3">Uncharacterized protein</fullName>
    </submittedName>
</protein>
<dbReference type="AlphaFoldDB" id="A0A836CJM5"/>
<feature type="compositionally biased region" description="Acidic residues" evidence="2">
    <location>
        <begin position="753"/>
        <end position="764"/>
    </location>
</feature>
<dbReference type="EMBL" id="JAFCMP010000117">
    <property type="protein sequence ID" value="KAG5185891.1"/>
    <property type="molecule type" value="Genomic_DNA"/>
</dbReference>
<feature type="region of interest" description="Disordered" evidence="2">
    <location>
        <begin position="716"/>
        <end position="787"/>
    </location>
</feature>
<keyword evidence="4" id="KW-1185">Reference proteome</keyword>
<keyword evidence="1" id="KW-0175">Coiled coil</keyword>
<sequence>MAGAARVISLKGPRRIDPAAPVIQFAEDLELIQSFPVHLSFVPLRQPFKSTQWEISQALKKLCPRDSPPLSLEVTLASRGPVTVTARFSDEQSLKVMARAVRHKVLNVSGALLMGDVIEKDVGKSSAAHEVAKQHLTVVLDGVPAKWVECGENGSMEPSRKLLQAMRGFGPVHAVELARSDGDGGGGADGSGAGDNVDAVISTLSPLNVTIWTKFAMTEGFDRALAGLAGRVLRRKGVAMLAPINVSADADGYMADEQREARRLQRLAAAKEAQQAVARLEQHQRTLAKARAGHRSNVLLGPQMSETLDRAASESQRGDFNVSTTDSVVTAAARAQDKLDAARAAVERGRGASKQAQAVDRALAEARAAAAAALQAVRDAQDAAAAAAEAARAEAARRRDALARAEAEPVVQQALAALPEPRRAEAAGGAQAAAAAEAVQRRLAYLLELCGEEGGSAGLGEETLTAVQQGADALQALIAAAELRAAAAAALSTVLLAALEDDWVAALDGVVDSIVPPMSWQWGGGVDALSEDVWEVMADERRALEAEAAAFGAAEALLRGLLRASEQLQEATDTLRVLESSIATDPDNRGLEQSETVVPLLQRARDTLAAARAGAPIDDGAEPVLARLAAARDAAAALRKGLAAERARRAADRAALASEVEARRRREEDAAAARAAAEATLRSEVATRLTGLKRAQALLREAVRLEDARRRLAALQRQRTHAAAAAAPEASTRGRKRRRAEAGPDPSERWMPGDDEVEVVEVVEGEAKQRPPPLSPPRGPDPASRWPLISGLRDWDMAYEKGAFEARGRGWWDGYRGEDWEDEEGLEPYLLASKVVIPVREPEGEAALLNGGGGGDGDGGDGGGNSDGEGGGASSNGDAAPAGDTKGGEGGAAGAVEEDAQALEQELRDAVLRALQKR</sequence>
<gene>
    <name evidence="3" type="ORF">JKP88DRAFT_354009</name>
</gene>
<dbReference type="Pfam" id="PF25015">
    <property type="entry name" value="RBD_AKAP-17A"/>
    <property type="match status" value="1"/>
</dbReference>
<feature type="compositionally biased region" description="Low complexity" evidence="2">
    <location>
        <begin position="875"/>
        <end position="884"/>
    </location>
</feature>
<evidence type="ECO:0000313" key="4">
    <source>
        <dbReference type="Proteomes" id="UP000664859"/>
    </source>
</evidence>